<evidence type="ECO:0000256" key="5">
    <source>
        <dbReference type="ARBA" id="ARBA00023002"/>
    </source>
</evidence>
<dbReference type="Pfam" id="PF01565">
    <property type="entry name" value="FAD_binding_4"/>
    <property type="match status" value="1"/>
</dbReference>
<comment type="cofactor">
    <cofactor evidence="1">
        <name>FAD</name>
        <dbReference type="ChEBI" id="CHEBI:57692"/>
    </cofactor>
</comment>
<dbReference type="InterPro" id="IPR050416">
    <property type="entry name" value="FAD-linked_Oxidoreductase"/>
</dbReference>
<dbReference type="PROSITE" id="PS00862">
    <property type="entry name" value="OX2_COVAL_FAD"/>
    <property type="match status" value="1"/>
</dbReference>
<dbReference type="Gene3D" id="3.30.465.10">
    <property type="match status" value="1"/>
</dbReference>
<dbReference type="PANTHER" id="PTHR42973:SF39">
    <property type="entry name" value="FAD-BINDING PCMH-TYPE DOMAIN-CONTAINING PROTEIN"/>
    <property type="match status" value="1"/>
</dbReference>
<dbReference type="SUPFAM" id="SSF56176">
    <property type="entry name" value="FAD-binding/transporter-associated domain-like"/>
    <property type="match status" value="1"/>
</dbReference>
<keyword evidence="4" id="KW-0274">FAD</keyword>
<dbReference type="PANTHER" id="PTHR42973">
    <property type="entry name" value="BINDING OXIDOREDUCTASE, PUTATIVE (AFU_ORTHOLOGUE AFUA_1G17690)-RELATED"/>
    <property type="match status" value="1"/>
</dbReference>
<reference evidence="7 8" key="1">
    <citation type="submission" date="2021-10" db="EMBL/GenBank/DDBJ databases">
        <title>Streptomyces gossypii sp. nov., isolated from soil collected from cotton field.</title>
        <authorList>
            <person name="Ge X."/>
            <person name="Chen X."/>
            <person name="Liu W."/>
        </authorList>
    </citation>
    <scope>NUCLEOTIDE SEQUENCE [LARGE SCALE GENOMIC DNA]</scope>
    <source>
        <strain evidence="7 8">N2-109</strain>
    </source>
</reference>
<dbReference type="PROSITE" id="PS51387">
    <property type="entry name" value="FAD_PCMH"/>
    <property type="match status" value="1"/>
</dbReference>
<keyword evidence="5" id="KW-0560">Oxidoreductase</keyword>
<evidence type="ECO:0000256" key="4">
    <source>
        <dbReference type="ARBA" id="ARBA00022827"/>
    </source>
</evidence>
<dbReference type="InterPro" id="IPR016167">
    <property type="entry name" value="FAD-bd_PCMH_sub1"/>
</dbReference>
<keyword evidence="8" id="KW-1185">Reference proteome</keyword>
<dbReference type="EMBL" id="JAJAGO010000002">
    <property type="protein sequence ID" value="MCT2589524.1"/>
    <property type="molecule type" value="Genomic_DNA"/>
</dbReference>
<evidence type="ECO:0000256" key="2">
    <source>
        <dbReference type="ARBA" id="ARBA00005466"/>
    </source>
</evidence>
<comment type="caution">
    <text evidence="7">The sequence shown here is derived from an EMBL/GenBank/DDBJ whole genome shotgun (WGS) entry which is preliminary data.</text>
</comment>
<sequence>MSGQDSEALAQQVRGPVLVPGDEEYEAETAGFQSGLRIRPAVAVGALDAEDVRAAVSFAASRSLPVRVHSTGHGRPAEAQGGMLISTRRMNEVRVDPERRTVWTGAGTRWEQVIEAAAPYGLAPLNGSAPHSGVIGYALGGGIGLLARTYGYTADHVRAIDLVTPDGTLRHVTAAQDADLFWALRGGRDGLGVVTGLETDLVPVPRLYGGALFYDAAAVSGELLTVYRDWTEGLTEELTSSLGFIVLPDIPQVPEPLRGRHVAQLRVAFTGDAAAGERLVAPMRAVGPPLIDTLREMPYTESPSIHSDPTDAHAYTGTNLMLDGLEVDAVRQFVEQAGHEAPVMCVVQLQHLGGALSRAPGDGVGNAVGHREARYSLSVLSGGEELDAPAAAAYHHKLGEPLEHRKVGRFLNFLFGESDADELRDAYEPETRRRLTEIRERYDPDGRFRTPITSLP</sequence>
<dbReference type="InterPro" id="IPR006093">
    <property type="entry name" value="Oxy_OxRdtase_FAD_BS"/>
</dbReference>
<dbReference type="InterPro" id="IPR016169">
    <property type="entry name" value="FAD-bd_PCMH_sub2"/>
</dbReference>
<dbReference type="InterPro" id="IPR036318">
    <property type="entry name" value="FAD-bd_PCMH-like_sf"/>
</dbReference>
<dbReference type="RefSeq" id="WP_260216492.1">
    <property type="nucleotide sequence ID" value="NZ_JAJAGO010000002.1"/>
</dbReference>
<protein>
    <submittedName>
        <fullName evidence="7">FAD-binding oxidoreductase</fullName>
    </submittedName>
</protein>
<name>A0ABT2JQH7_9ACTN</name>
<evidence type="ECO:0000256" key="1">
    <source>
        <dbReference type="ARBA" id="ARBA00001974"/>
    </source>
</evidence>
<evidence type="ECO:0000256" key="3">
    <source>
        <dbReference type="ARBA" id="ARBA00022630"/>
    </source>
</evidence>
<comment type="similarity">
    <text evidence="2">Belongs to the oxygen-dependent FAD-linked oxidoreductase family.</text>
</comment>
<proteinExistence type="inferred from homology"/>
<organism evidence="7 8">
    <name type="scientific">Streptomyces gossypii</name>
    <dbReference type="NCBI Taxonomy" id="2883101"/>
    <lineage>
        <taxon>Bacteria</taxon>
        <taxon>Bacillati</taxon>
        <taxon>Actinomycetota</taxon>
        <taxon>Actinomycetes</taxon>
        <taxon>Kitasatosporales</taxon>
        <taxon>Streptomycetaceae</taxon>
        <taxon>Streptomyces</taxon>
    </lineage>
</organism>
<accession>A0ABT2JQH7</accession>
<evidence type="ECO:0000313" key="8">
    <source>
        <dbReference type="Proteomes" id="UP001156389"/>
    </source>
</evidence>
<feature type="domain" description="FAD-binding PCMH-type" evidence="6">
    <location>
        <begin position="36"/>
        <end position="204"/>
    </location>
</feature>
<keyword evidence="3" id="KW-0285">Flavoprotein</keyword>
<evidence type="ECO:0000313" key="7">
    <source>
        <dbReference type="EMBL" id="MCT2589524.1"/>
    </source>
</evidence>
<dbReference type="Proteomes" id="UP001156389">
    <property type="component" value="Unassembled WGS sequence"/>
</dbReference>
<gene>
    <name evidence="7" type="ORF">LHJ74_06230</name>
</gene>
<dbReference type="Gene3D" id="3.40.462.20">
    <property type="match status" value="1"/>
</dbReference>
<dbReference type="InterPro" id="IPR016166">
    <property type="entry name" value="FAD-bd_PCMH"/>
</dbReference>
<evidence type="ECO:0000259" key="6">
    <source>
        <dbReference type="PROSITE" id="PS51387"/>
    </source>
</evidence>
<dbReference type="Gene3D" id="3.30.43.10">
    <property type="entry name" value="Uridine Diphospho-n-acetylenolpyruvylglucosamine Reductase, domain 2"/>
    <property type="match status" value="1"/>
</dbReference>
<dbReference type="InterPro" id="IPR006094">
    <property type="entry name" value="Oxid_FAD_bind_N"/>
</dbReference>